<evidence type="ECO:0000259" key="1">
    <source>
        <dbReference type="Pfam" id="PF01471"/>
    </source>
</evidence>
<name>A0ABZ2BSW1_9RHOB</name>
<dbReference type="InterPro" id="IPR007921">
    <property type="entry name" value="CHAP_dom"/>
</dbReference>
<evidence type="ECO:0000313" key="4">
    <source>
        <dbReference type="Proteomes" id="UP001318682"/>
    </source>
</evidence>
<evidence type="ECO:0000313" key="3">
    <source>
        <dbReference type="EMBL" id="WVX48525.1"/>
    </source>
</evidence>
<dbReference type="Pfam" id="PF01471">
    <property type="entry name" value="PG_binding_1"/>
    <property type="match status" value="1"/>
</dbReference>
<dbReference type="InterPro" id="IPR002477">
    <property type="entry name" value="Peptidoglycan-bd-like"/>
</dbReference>
<dbReference type="Proteomes" id="UP001318682">
    <property type="component" value="Chromosome"/>
</dbReference>
<accession>A0ABZ2BSW1</accession>
<dbReference type="Pfam" id="PF05257">
    <property type="entry name" value="CHAP"/>
    <property type="match status" value="1"/>
</dbReference>
<dbReference type="InterPro" id="IPR036365">
    <property type="entry name" value="PGBD-like_sf"/>
</dbReference>
<dbReference type="RefSeq" id="WP_338469251.1">
    <property type="nucleotide sequence ID" value="NZ_CP143423.1"/>
</dbReference>
<proteinExistence type="predicted"/>
<sequence>MHISNNGFNKLSAWIRDEITFPGPVARGKRGMVAKRVQEWLCLHHHQVAVDADFGGVTEDAVKDFQQAQGIKVTGSVDKATHAVMVAPMIAVLSMPVTAGMTLSQTALAFSKVHLAQHPLEVGGANAGPWVRLYMEGNEGRPWAWCAGFTSFCMHQAAQTLGKSVPIRGSFSCDTLAAQAKKAGRFLAERDAKANGIPAGSLFLVRRTSTDWTHVGFVSAAQAGSFQTIEGNTNDDGDREGYEVCARRRGYGKKDFILL</sequence>
<feature type="domain" description="Peptidoglycan binding-like" evidence="1">
    <location>
        <begin position="47"/>
        <end position="85"/>
    </location>
</feature>
<keyword evidence="4" id="KW-1185">Reference proteome</keyword>
<dbReference type="EMBL" id="CP143423">
    <property type="protein sequence ID" value="WVX48525.1"/>
    <property type="molecule type" value="Genomic_DNA"/>
</dbReference>
<organism evidence="3 4">
    <name type="scientific">Roseobacter fucihabitans</name>
    <dbReference type="NCBI Taxonomy" id="1537242"/>
    <lineage>
        <taxon>Bacteria</taxon>
        <taxon>Pseudomonadati</taxon>
        <taxon>Pseudomonadota</taxon>
        <taxon>Alphaproteobacteria</taxon>
        <taxon>Rhodobacterales</taxon>
        <taxon>Roseobacteraceae</taxon>
        <taxon>Roseobacter</taxon>
    </lineage>
</organism>
<dbReference type="InterPro" id="IPR036366">
    <property type="entry name" value="PGBDSf"/>
</dbReference>
<protein>
    <submittedName>
        <fullName evidence="3">Uncharacterized protein</fullName>
    </submittedName>
</protein>
<dbReference type="SUPFAM" id="SSF47090">
    <property type="entry name" value="PGBD-like"/>
    <property type="match status" value="1"/>
</dbReference>
<evidence type="ECO:0000259" key="2">
    <source>
        <dbReference type="Pfam" id="PF05257"/>
    </source>
</evidence>
<reference evidence="4" key="1">
    <citation type="submission" date="2024-01" db="EMBL/GenBank/DDBJ databases">
        <title>Roseobacter fucihabitans sp. nov., isolated from the brown alga Fucus spiralis.</title>
        <authorList>
            <person name="Hahnke S."/>
            <person name="Berger M."/>
            <person name="Schlingloff A."/>
            <person name="Athale I."/>
            <person name="Neumann-Schaal M."/>
            <person name="Adenaya A."/>
            <person name="Poehlein A."/>
            <person name="Daniel R."/>
            <person name="Pertersen J."/>
            <person name="Brinkhoff T."/>
        </authorList>
    </citation>
    <scope>NUCLEOTIDE SEQUENCE [LARGE SCALE GENOMIC DNA]</scope>
    <source>
        <strain evidence="4">B14</strain>
    </source>
</reference>
<feature type="domain" description="Peptidase C51" evidence="2">
    <location>
        <begin position="140"/>
        <end position="232"/>
    </location>
</feature>
<gene>
    <name evidence="3" type="ORF">ROLI_016060</name>
</gene>
<dbReference type="Gene3D" id="1.10.101.10">
    <property type="entry name" value="PGBD-like superfamily/PGBD"/>
    <property type="match status" value="1"/>
</dbReference>